<feature type="region of interest" description="Disordered" evidence="3">
    <location>
        <begin position="197"/>
        <end position="272"/>
    </location>
</feature>
<evidence type="ECO:0000259" key="4">
    <source>
        <dbReference type="PROSITE" id="PS50001"/>
    </source>
</evidence>
<feature type="compositionally biased region" description="Low complexity" evidence="3">
    <location>
        <begin position="232"/>
        <end position="253"/>
    </location>
</feature>
<feature type="domain" description="SH2" evidence="4">
    <location>
        <begin position="590"/>
        <end position="700"/>
    </location>
</feature>
<dbReference type="Gene3D" id="2.30.29.30">
    <property type="entry name" value="Pleckstrin-homology domain (PH domain)/Phosphotyrosine-binding domain (PTB)"/>
    <property type="match status" value="1"/>
</dbReference>
<dbReference type="GO" id="GO:0005925">
    <property type="term" value="C:focal adhesion"/>
    <property type="evidence" value="ECO:0007669"/>
    <property type="project" value="TreeGrafter"/>
</dbReference>
<evidence type="ECO:0000313" key="5">
    <source>
        <dbReference type="Proteomes" id="UP000050795"/>
    </source>
</evidence>
<proteinExistence type="predicted"/>
<evidence type="ECO:0000256" key="2">
    <source>
        <dbReference type="PROSITE-ProRule" id="PRU00191"/>
    </source>
</evidence>
<dbReference type="Proteomes" id="UP000050795">
    <property type="component" value="Unassembled WGS sequence"/>
</dbReference>
<sequence length="961" mass="108276">MAGTQELDRLLEELRLTSMNMAAGLPPPSTTHYNSKPYHSSQTQRKQLFHDEVYPENRYTPSRSASATGYSTDAHNFNDSLHSNYYHKHSTLYSDRIDNIGKNTSTSRYAASLTNSPRHHQTVFTTTLKQRPPVAPRKFNQIHLTIDPECGTADTHSAVSVRLDNQESYKREKKLESDLQLARQELANLRRAMSLVDESHQRENLCDSRNLLSPSHSVPRRSPNTESHQFLSTSSSFHRSYQSQQQQQQQQHSTPASISSYHQRTYPRKEPVSVYKSQIITDDVNFSIPKRTMSHTNVYGAPRSWNLRSYQGSESDLAYKREMSSTSHLARSGYSARRERLKQEREQELARQTRLRQMAASSTGLHDYRQYQQQSAHQHHQQQHYRSTSAVNEIGRKELIQKRSLGNTEAFEEFETITLQPIGRGVQDLDSHVGSMTTLARGGGASSMIEGLSQVDDHHQHQRASSRASLVRQPFASTQYLNRQNYSHDGDHTISINRVQQVSSTPIQSRPPSRLGTPAAYSDHVSVATTPQTVIGPTKVISNLNVMTTTKRMSERTEVPMQNGWKPDKTKQDMVDSSNMAHVNATARVWYRPKLSREEAISILRQQVPGSFLIRDSTTYKDAFGLAVKVATLPPKVTPKSDDLQSELVRHYLIEAVNTPTKGVRLKGFASEPVFPSLAALINRHTQDALALPCRLILPAIPTTPLPQGYKTPPQIVTGIPPNNNNNNNNTEIPMSNHISVSHNESISKVNNATGPVSEMGSVVMDNGEIDCTKSVVDNSTVGIDGLPFECVVKDDQHKQMVSPSLINQGMTYRCFMLGSVDTPQWNNELCFSRAVDQLIPLETLTASECDHGISRVRYSDIQLHVSAHDGITIIDLLRRLFLRRHLPNNVLLYCGVESRKKEFIHPEHQNLGIRNPKIFGLVVRKGISECTCHIFSECDPVHSAESIVNYIRTTYPHLKP</sequence>
<reference evidence="6" key="2">
    <citation type="submission" date="2023-11" db="UniProtKB">
        <authorList>
            <consortium name="WormBaseParasite"/>
        </authorList>
    </citation>
    <scope>IDENTIFICATION</scope>
</reference>
<feature type="compositionally biased region" description="Basic and acidic residues" evidence="3">
    <location>
        <begin position="197"/>
        <end position="206"/>
    </location>
</feature>
<feature type="compositionally biased region" description="Polar residues" evidence="3">
    <location>
        <begin position="210"/>
        <end position="231"/>
    </location>
</feature>
<feature type="compositionally biased region" description="Polar residues" evidence="3">
    <location>
        <begin position="254"/>
        <end position="263"/>
    </location>
</feature>
<dbReference type="InterPro" id="IPR000980">
    <property type="entry name" value="SH2"/>
</dbReference>
<dbReference type="PANTHER" id="PTHR45734:SF7">
    <property type="entry name" value="EGFR ADAPTER PROTEIN-RELATED"/>
    <property type="match status" value="1"/>
</dbReference>
<evidence type="ECO:0000256" key="1">
    <source>
        <dbReference type="ARBA" id="ARBA00022999"/>
    </source>
</evidence>
<dbReference type="InterPro" id="IPR051484">
    <property type="entry name" value="Tensin_PTEN_phosphatase"/>
</dbReference>
<accession>A0AA85JTY6</accession>
<evidence type="ECO:0000313" key="6">
    <source>
        <dbReference type="WBParaSite" id="TREG1_42330.3"/>
    </source>
</evidence>
<dbReference type="Pfam" id="PF00017">
    <property type="entry name" value="SH2"/>
    <property type="match status" value="1"/>
</dbReference>
<dbReference type="AlphaFoldDB" id="A0AA85JTY6"/>
<dbReference type="SMART" id="SM00252">
    <property type="entry name" value="SH2"/>
    <property type="match status" value="1"/>
</dbReference>
<feature type="compositionally biased region" description="Polar residues" evidence="3">
    <location>
        <begin position="30"/>
        <end position="40"/>
    </location>
</feature>
<evidence type="ECO:0000256" key="3">
    <source>
        <dbReference type="SAM" id="MobiDB-lite"/>
    </source>
</evidence>
<dbReference type="SUPFAM" id="SSF50729">
    <property type="entry name" value="PH domain-like"/>
    <property type="match status" value="1"/>
</dbReference>
<dbReference type="WBParaSite" id="TREG1_42330.3">
    <property type="protein sequence ID" value="TREG1_42330.3"/>
    <property type="gene ID" value="TREG1_42330"/>
</dbReference>
<name>A0AA85JTY6_TRIRE</name>
<feature type="region of interest" description="Disordered" evidence="3">
    <location>
        <begin position="21"/>
        <end position="40"/>
    </location>
</feature>
<keyword evidence="5" id="KW-1185">Reference proteome</keyword>
<dbReference type="InterPro" id="IPR011993">
    <property type="entry name" value="PH-like_dom_sf"/>
</dbReference>
<dbReference type="PROSITE" id="PS50001">
    <property type="entry name" value="SH2"/>
    <property type="match status" value="1"/>
</dbReference>
<keyword evidence="1 2" id="KW-0727">SH2 domain</keyword>
<dbReference type="Gene3D" id="3.30.505.10">
    <property type="entry name" value="SH2 domain"/>
    <property type="match status" value="1"/>
</dbReference>
<protein>
    <recommendedName>
        <fullName evidence="4">SH2 domain-containing protein</fullName>
    </recommendedName>
</protein>
<organism evidence="5 6">
    <name type="scientific">Trichobilharzia regenti</name>
    <name type="common">Nasal bird schistosome</name>
    <dbReference type="NCBI Taxonomy" id="157069"/>
    <lineage>
        <taxon>Eukaryota</taxon>
        <taxon>Metazoa</taxon>
        <taxon>Spiralia</taxon>
        <taxon>Lophotrochozoa</taxon>
        <taxon>Platyhelminthes</taxon>
        <taxon>Trematoda</taxon>
        <taxon>Digenea</taxon>
        <taxon>Strigeidida</taxon>
        <taxon>Schistosomatoidea</taxon>
        <taxon>Schistosomatidae</taxon>
        <taxon>Trichobilharzia</taxon>
    </lineage>
</organism>
<dbReference type="PANTHER" id="PTHR45734">
    <property type="entry name" value="TENSIN"/>
    <property type="match status" value="1"/>
</dbReference>
<reference evidence="5" key="1">
    <citation type="submission" date="2022-06" db="EMBL/GenBank/DDBJ databases">
        <authorList>
            <person name="Berger JAMES D."/>
            <person name="Berger JAMES D."/>
        </authorList>
    </citation>
    <scope>NUCLEOTIDE SEQUENCE [LARGE SCALE GENOMIC DNA]</scope>
</reference>
<dbReference type="SUPFAM" id="SSF55550">
    <property type="entry name" value="SH2 domain"/>
    <property type="match status" value="1"/>
</dbReference>
<dbReference type="PRINTS" id="PR00401">
    <property type="entry name" value="SH2DOMAIN"/>
</dbReference>
<dbReference type="InterPro" id="IPR036860">
    <property type="entry name" value="SH2_dom_sf"/>
</dbReference>